<dbReference type="OrthoDB" id="289446at2"/>
<sequence>MNLPAFHVHLSAGRRASDEMSLSFEEAQQRLSELERLYFEPDGSFVWAGAGFQVFGMLYDAAGKLQYVELRGKCTLAAWRRLIECFVTINAAGQKSTIVVMVLPERQWQELQTFESLFIA</sequence>
<dbReference type="Proteomes" id="UP000320176">
    <property type="component" value="Unassembled WGS sequence"/>
</dbReference>
<evidence type="ECO:0000313" key="1">
    <source>
        <dbReference type="EMBL" id="TWT98238.1"/>
    </source>
</evidence>
<organism evidence="1 2">
    <name type="scientific">Stieleria varia</name>
    <dbReference type="NCBI Taxonomy" id="2528005"/>
    <lineage>
        <taxon>Bacteria</taxon>
        <taxon>Pseudomonadati</taxon>
        <taxon>Planctomycetota</taxon>
        <taxon>Planctomycetia</taxon>
        <taxon>Pirellulales</taxon>
        <taxon>Pirellulaceae</taxon>
        <taxon>Stieleria</taxon>
    </lineage>
</organism>
<dbReference type="RefSeq" id="WP_146521867.1">
    <property type="nucleotide sequence ID" value="NZ_CP151726.1"/>
</dbReference>
<accession>A0A5C6AFZ9</accession>
<comment type="caution">
    <text evidence="1">The sequence shown here is derived from an EMBL/GenBank/DDBJ whole genome shotgun (WGS) entry which is preliminary data.</text>
</comment>
<dbReference type="AlphaFoldDB" id="A0A5C6AFZ9"/>
<gene>
    <name evidence="1" type="ORF">Pla52n_47480</name>
</gene>
<evidence type="ECO:0000313" key="2">
    <source>
        <dbReference type="Proteomes" id="UP000320176"/>
    </source>
</evidence>
<name>A0A5C6AFZ9_9BACT</name>
<protein>
    <submittedName>
        <fullName evidence="1">Uncharacterized protein</fullName>
    </submittedName>
</protein>
<keyword evidence="2" id="KW-1185">Reference proteome</keyword>
<reference evidence="1 2" key="1">
    <citation type="submission" date="2019-02" db="EMBL/GenBank/DDBJ databases">
        <title>Deep-cultivation of Planctomycetes and their phenomic and genomic characterization uncovers novel biology.</title>
        <authorList>
            <person name="Wiegand S."/>
            <person name="Jogler M."/>
            <person name="Boedeker C."/>
            <person name="Pinto D."/>
            <person name="Vollmers J."/>
            <person name="Rivas-Marin E."/>
            <person name="Kohn T."/>
            <person name="Peeters S.H."/>
            <person name="Heuer A."/>
            <person name="Rast P."/>
            <person name="Oberbeckmann S."/>
            <person name="Bunk B."/>
            <person name="Jeske O."/>
            <person name="Meyerdierks A."/>
            <person name="Storesund J.E."/>
            <person name="Kallscheuer N."/>
            <person name="Luecker S."/>
            <person name="Lage O.M."/>
            <person name="Pohl T."/>
            <person name="Merkel B.J."/>
            <person name="Hornburger P."/>
            <person name="Mueller R.-W."/>
            <person name="Bruemmer F."/>
            <person name="Labrenz M."/>
            <person name="Spormann A.M."/>
            <person name="Op Den Camp H."/>
            <person name="Overmann J."/>
            <person name="Amann R."/>
            <person name="Jetten M.S.M."/>
            <person name="Mascher T."/>
            <person name="Medema M.H."/>
            <person name="Devos D.P."/>
            <person name="Kaster A.-K."/>
            <person name="Ovreas L."/>
            <person name="Rohde M."/>
            <person name="Galperin M.Y."/>
            <person name="Jogler C."/>
        </authorList>
    </citation>
    <scope>NUCLEOTIDE SEQUENCE [LARGE SCALE GENOMIC DNA]</scope>
    <source>
        <strain evidence="1 2">Pla52n</strain>
    </source>
</reference>
<proteinExistence type="predicted"/>
<dbReference type="EMBL" id="SJPN01000006">
    <property type="protein sequence ID" value="TWT98238.1"/>
    <property type="molecule type" value="Genomic_DNA"/>
</dbReference>